<name>A0A1H3MGL7_9RHOB</name>
<protein>
    <submittedName>
        <fullName evidence="1">Uncharacterized protein</fullName>
    </submittedName>
</protein>
<dbReference type="STRING" id="321339.SAMN05444340_11717"/>
<sequence length="84" mass="9260">MTALSTRVRRLESRRPEGDDPVEILLVNFCERAEDGTLVTRPGFARFVGWDIPEMHPEEGESKEAFGARADAALAEAKAGRTTT</sequence>
<dbReference type="RefSeq" id="WP_089885042.1">
    <property type="nucleotide sequence ID" value="NZ_FNPF01000017.1"/>
</dbReference>
<dbReference type="EMBL" id="FNPF01000017">
    <property type="protein sequence ID" value="SDY75830.1"/>
    <property type="molecule type" value="Genomic_DNA"/>
</dbReference>
<reference evidence="2" key="1">
    <citation type="submission" date="2016-10" db="EMBL/GenBank/DDBJ databases">
        <authorList>
            <person name="Varghese N."/>
            <person name="Submissions S."/>
        </authorList>
    </citation>
    <scope>NUCLEOTIDE SEQUENCE [LARGE SCALE GENOMIC DNA]</scope>
    <source>
        <strain evidence="2">DSM 26880</strain>
    </source>
</reference>
<keyword evidence="2" id="KW-1185">Reference proteome</keyword>
<gene>
    <name evidence="1" type="ORF">SAMN05444340_11717</name>
</gene>
<proteinExistence type="predicted"/>
<evidence type="ECO:0000313" key="2">
    <source>
        <dbReference type="Proteomes" id="UP000199286"/>
    </source>
</evidence>
<evidence type="ECO:0000313" key="1">
    <source>
        <dbReference type="EMBL" id="SDY75830.1"/>
    </source>
</evidence>
<dbReference type="AlphaFoldDB" id="A0A1H3MGL7"/>
<organism evidence="1 2">
    <name type="scientific">Citreimonas salinaria</name>
    <dbReference type="NCBI Taxonomy" id="321339"/>
    <lineage>
        <taxon>Bacteria</taxon>
        <taxon>Pseudomonadati</taxon>
        <taxon>Pseudomonadota</taxon>
        <taxon>Alphaproteobacteria</taxon>
        <taxon>Rhodobacterales</taxon>
        <taxon>Roseobacteraceae</taxon>
        <taxon>Citreimonas</taxon>
    </lineage>
</organism>
<dbReference type="Proteomes" id="UP000199286">
    <property type="component" value="Unassembled WGS sequence"/>
</dbReference>
<accession>A0A1H3MGL7</accession>